<dbReference type="Proteomes" id="UP000263642">
    <property type="component" value="Unassembled WGS sequence"/>
</dbReference>
<reference evidence="1 2" key="1">
    <citation type="journal article" date="2018" name="Nat. Biotechnol.">
        <title>A standardized bacterial taxonomy based on genome phylogeny substantially revises the tree of life.</title>
        <authorList>
            <person name="Parks D.H."/>
            <person name="Chuvochina M."/>
            <person name="Waite D.W."/>
            <person name="Rinke C."/>
            <person name="Skarshewski A."/>
            <person name="Chaumeil P.A."/>
            <person name="Hugenholtz P."/>
        </authorList>
    </citation>
    <scope>NUCLEOTIDE SEQUENCE [LARGE SCALE GENOMIC DNA]</scope>
    <source>
        <strain evidence="1">UBA9375</strain>
    </source>
</reference>
<proteinExistence type="predicted"/>
<name>A0A3D3R1S3_9PLAN</name>
<dbReference type="AlphaFoldDB" id="A0A3D3R1S3"/>
<accession>A0A3D3R1S3</accession>
<dbReference type="EMBL" id="DQAY01000006">
    <property type="protein sequence ID" value="HCO21570.1"/>
    <property type="molecule type" value="Genomic_DNA"/>
</dbReference>
<evidence type="ECO:0000313" key="2">
    <source>
        <dbReference type="Proteomes" id="UP000263642"/>
    </source>
</evidence>
<comment type="caution">
    <text evidence="1">The sequence shown here is derived from an EMBL/GenBank/DDBJ whole genome shotgun (WGS) entry which is preliminary data.</text>
</comment>
<organism evidence="1 2">
    <name type="scientific">Gimesia maris</name>
    <dbReference type="NCBI Taxonomy" id="122"/>
    <lineage>
        <taxon>Bacteria</taxon>
        <taxon>Pseudomonadati</taxon>
        <taxon>Planctomycetota</taxon>
        <taxon>Planctomycetia</taxon>
        <taxon>Planctomycetales</taxon>
        <taxon>Planctomycetaceae</taxon>
        <taxon>Gimesia</taxon>
    </lineage>
</organism>
<evidence type="ECO:0000313" key="1">
    <source>
        <dbReference type="EMBL" id="HCO21570.1"/>
    </source>
</evidence>
<gene>
    <name evidence="1" type="ORF">DIT97_00290</name>
</gene>
<protein>
    <submittedName>
        <fullName evidence="1">Uncharacterized protein</fullName>
    </submittedName>
</protein>
<sequence>MYFLLRPEVAGQLGEETEMDTSVSPPRVDTLEYEFEDWLGDDLLETYPCFIVTEKLKKFLMASELSGFEIAPVIVSKSDIFDDLYEGSELPEFYWLKITGQPNDDFTLSPKAELIVSERCLNILKDFQLDNCEIENLQ</sequence>